<dbReference type="AlphaFoldDB" id="A0A7C8DHL0"/>
<feature type="region of interest" description="Disordered" evidence="1">
    <location>
        <begin position="27"/>
        <end position="60"/>
    </location>
</feature>
<name>A0A7C8DHL0_9ARCH</name>
<accession>A0A7C8DHL0</accession>
<evidence type="ECO:0000313" key="2">
    <source>
        <dbReference type="EMBL" id="HIG62946.1"/>
    </source>
</evidence>
<reference evidence="3" key="1">
    <citation type="journal article" date="2019" name="bioRxiv">
        <title>Genome diversification in globally distributed novel marine Proteobacteria is linked to environmental adaptation.</title>
        <authorList>
            <person name="Zhou Z."/>
            <person name="Tran P.Q."/>
            <person name="Kieft K."/>
            <person name="Anantharaman K."/>
        </authorList>
    </citation>
    <scope>NUCLEOTIDE SEQUENCE [LARGE SCALE GENOMIC DNA]</scope>
</reference>
<gene>
    <name evidence="2" type="ORF">EYQ16_00250</name>
</gene>
<comment type="caution">
    <text evidence="2">The sequence shown here is derived from an EMBL/GenBank/DDBJ whole genome shotgun (WGS) entry which is preliminary data.</text>
</comment>
<protein>
    <submittedName>
        <fullName evidence="2">Uncharacterized protein</fullName>
    </submittedName>
</protein>
<dbReference type="Proteomes" id="UP000589516">
    <property type="component" value="Unassembled WGS sequence"/>
</dbReference>
<evidence type="ECO:0000313" key="3">
    <source>
        <dbReference type="Proteomes" id="UP000589516"/>
    </source>
</evidence>
<dbReference type="EMBL" id="DUAV01000003">
    <property type="protein sequence ID" value="HIG62946.1"/>
    <property type="molecule type" value="Genomic_DNA"/>
</dbReference>
<sequence length="60" mass="5992">MPADIKISTLLGACGVCFNQVTIARPWSPRPRAPAAAQSAPPPTAGPRAAAMPPPAASSV</sequence>
<organism evidence="2 3">
    <name type="scientific">Marine Group III euryarchaeote</name>
    <dbReference type="NCBI Taxonomy" id="2173149"/>
    <lineage>
        <taxon>Archaea</taxon>
        <taxon>Methanobacteriati</taxon>
        <taxon>Thermoplasmatota</taxon>
        <taxon>Thermoplasmata</taxon>
        <taxon>Candidatus Thermoprofundales</taxon>
    </lineage>
</organism>
<proteinExistence type="predicted"/>
<evidence type="ECO:0000256" key="1">
    <source>
        <dbReference type="SAM" id="MobiDB-lite"/>
    </source>
</evidence>